<feature type="compositionally biased region" description="Polar residues" evidence="3">
    <location>
        <begin position="58"/>
        <end position="67"/>
    </location>
</feature>
<name>A0A8S0RWA9_OLEEU</name>
<comment type="caution">
    <text evidence="4">The sequence shown here is derived from an EMBL/GenBank/DDBJ whole genome shotgun (WGS) entry which is preliminary data.</text>
</comment>
<feature type="compositionally biased region" description="Low complexity" evidence="3">
    <location>
        <begin position="43"/>
        <end position="52"/>
    </location>
</feature>
<dbReference type="InterPro" id="IPR051992">
    <property type="entry name" value="OxStress_Response_Reg"/>
</dbReference>
<reference evidence="4 5" key="1">
    <citation type="submission" date="2019-12" db="EMBL/GenBank/DDBJ databases">
        <authorList>
            <person name="Alioto T."/>
            <person name="Alioto T."/>
            <person name="Gomez Garrido J."/>
        </authorList>
    </citation>
    <scope>NUCLEOTIDE SEQUENCE [LARGE SCALE GENOMIC DNA]</scope>
</reference>
<dbReference type="Gramene" id="OE9A088619T1">
    <property type="protein sequence ID" value="OE9A088619C1"/>
    <property type="gene ID" value="OE9A088619"/>
</dbReference>
<evidence type="ECO:0000256" key="2">
    <source>
        <dbReference type="ARBA" id="ARBA00023242"/>
    </source>
</evidence>
<dbReference type="AlphaFoldDB" id="A0A8S0RWA9"/>
<evidence type="ECO:0000256" key="3">
    <source>
        <dbReference type="SAM" id="MobiDB-lite"/>
    </source>
</evidence>
<dbReference type="GO" id="GO:0005634">
    <property type="term" value="C:nucleus"/>
    <property type="evidence" value="ECO:0007669"/>
    <property type="project" value="UniProtKB-SubCell"/>
</dbReference>
<proteinExistence type="predicted"/>
<dbReference type="GO" id="GO:0006950">
    <property type="term" value="P:response to stress"/>
    <property type="evidence" value="ECO:0007669"/>
    <property type="project" value="UniProtKB-ARBA"/>
</dbReference>
<evidence type="ECO:0000256" key="1">
    <source>
        <dbReference type="ARBA" id="ARBA00004123"/>
    </source>
</evidence>
<feature type="region of interest" description="Disordered" evidence="3">
    <location>
        <begin position="148"/>
        <end position="188"/>
    </location>
</feature>
<evidence type="ECO:0000313" key="4">
    <source>
        <dbReference type="EMBL" id="CAA2984435.1"/>
    </source>
</evidence>
<dbReference type="PANTHER" id="PTHR33172:SF29">
    <property type="entry name" value="OS06G0559400 PROTEIN"/>
    <property type="match status" value="1"/>
</dbReference>
<comment type="subcellular location">
    <subcellularLocation>
        <location evidence="1">Nucleus</location>
    </subcellularLocation>
</comment>
<protein>
    <submittedName>
        <fullName evidence="4">Uncharacterized protein</fullName>
    </submittedName>
</protein>
<organism evidence="4 5">
    <name type="scientific">Olea europaea subsp. europaea</name>
    <dbReference type="NCBI Taxonomy" id="158383"/>
    <lineage>
        <taxon>Eukaryota</taxon>
        <taxon>Viridiplantae</taxon>
        <taxon>Streptophyta</taxon>
        <taxon>Embryophyta</taxon>
        <taxon>Tracheophyta</taxon>
        <taxon>Spermatophyta</taxon>
        <taxon>Magnoliopsida</taxon>
        <taxon>eudicotyledons</taxon>
        <taxon>Gunneridae</taxon>
        <taxon>Pentapetalae</taxon>
        <taxon>asterids</taxon>
        <taxon>lamiids</taxon>
        <taxon>Lamiales</taxon>
        <taxon>Oleaceae</taxon>
        <taxon>Oleeae</taxon>
        <taxon>Olea</taxon>
    </lineage>
</organism>
<feature type="region of interest" description="Disordered" evidence="3">
    <location>
        <begin position="43"/>
        <end position="67"/>
    </location>
</feature>
<keyword evidence="2" id="KW-0539">Nucleus</keyword>
<feature type="compositionally biased region" description="Polar residues" evidence="3">
    <location>
        <begin position="174"/>
        <end position="188"/>
    </location>
</feature>
<gene>
    <name evidence="4" type="ORF">OLEA9_A088619</name>
</gene>
<accession>A0A8S0RWA9</accession>
<keyword evidence="5" id="KW-1185">Reference proteome</keyword>
<dbReference type="EMBL" id="CACTIH010003764">
    <property type="protein sequence ID" value="CAA2984435.1"/>
    <property type="molecule type" value="Genomic_DNA"/>
</dbReference>
<sequence length="188" mass="21201">MSQELHILKNIKMMTNFIKMESFFNTENKNWIMDEEKFQDCVSSSSSTSSESDLFEEANSSDQHANGSLQDMSSLLQQLPIKRGLSEHYNGKSQSFTSLSNVRCLEDLAKPENPYNKKKKLKSCKSDGGILEGCYWGRRPSRSKIASRINPKKTSRSGSCGCVRRNSKPPMPPTHTSTSFTNQTPLFT</sequence>
<dbReference type="OrthoDB" id="913112at2759"/>
<dbReference type="Proteomes" id="UP000594638">
    <property type="component" value="Unassembled WGS sequence"/>
</dbReference>
<evidence type="ECO:0000313" key="5">
    <source>
        <dbReference type="Proteomes" id="UP000594638"/>
    </source>
</evidence>
<dbReference type="PANTHER" id="PTHR33172">
    <property type="entry name" value="OS08G0516900 PROTEIN"/>
    <property type="match status" value="1"/>
</dbReference>